<dbReference type="PANTHER" id="PTHR33706:SF1">
    <property type="entry name" value="TPR REPEAT PROTEIN"/>
    <property type="match status" value="1"/>
</dbReference>
<proteinExistence type="predicted"/>
<gene>
    <name evidence="1" type="ORF">POCTA_138.1.T1100093</name>
</gene>
<comment type="caution">
    <text evidence="1">The sequence shown here is derived from an EMBL/GenBank/DDBJ whole genome shotgun (WGS) entry which is preliminary data.</text>
</comment>
<reference evidence="1" key="1">
    <citation type="submission" date="2021-01" db="EMBL/GenBank/DDBJ databases">
        <authorList>
            <consortium name="Genoscope - CEA"/>
            <person name="William W."/>
        </authorList>
    </citation>
    <scope>NUCLEOTIDE SEQUENCE</scope>
</reference>
<accession>A0A8S1X4A6</accession>
<dbReference type="Proteomes" id="UP000683925">
    <property type="component" value="Unassembled WGS sequence"/>
</dbReference>
<dbReference type="EMBL" id="CAJJDP010000110">
    <property type="protein sequence ID" value="CAD8195877.1"/>
    <property type="molecule type" value="Genomic_DNA"/>
</dbReference>
<name>A0A8S1X4A6_PAROT</name>
<organism evidence="1 2">
    <name type="scientific">Paramecium octaurelia</name>
    <dbReference type="NCBI Taxonomy" id="43137"/>
    <lineage>
        <taxon>Eukaryota</taxon>
        <taxon>Sar</taxon>
        <taxon>Alveolata</taxon>
        <taxon>Ciliophora</taxon>
        <taxon>Intramacronucleata</taxon>
        <taxon>Oligohymenophorea</taxon>
        <taxon>Peniculida</taxon>
        <taxon>Parameciidae</taxon>
        <taxon>Paramecium</taxon>
    </lineage>
</organism>
<sequence>MSNCQEHVQNQISIICVNPHICQQNRKLCVECLEQHHYEPQYSILLKKFSEIVQQKFVGFVPLDQSIKKKIQADFDLIFEKLEKRIKTIQNELDQKLHNSFKIIELKDQLYLKLRDSDVLDLTNTELNQIVEIIQDKEAIPKWQKLKSSLSKTIIEAISKSEESINSLKSQIQEFQQDRQQEYNCLTFDSLSDSIVKKKIKIKYSKDQIEYLMDGQIIRSDKIQNIQQNPDMLQNLEKICHLQWIGQYKQKNQKQGKWIANWNGENLSNVGGLYQNDGKKTGQWTELSKNFCSKSQIYEIGQYNDNQRVGIWKQVNDFQELGSGEYNEKGEKNGNWREVSDGFWDQAQVIYEGKYLNGVKIGCWNIYSTNDKLIQIGGGSYEEISSGKKIGNWIEISERFYNQPQVIYKGQYENGKKKGRWDIFYENQRIGGGQYDEEFNGNKIGYWEELSDNIAKSSQITYRGKYRQGKKVGEWQIILQQQNQQIGGGFYDENGNGSKLGKWVEPSDRFQVNSQVTYVGEYKNRVKVGEWNVWSELDGQNQRIGGGRYDEKGTKVGNWIELFDGFYQDLQVTYKGNYQNGEKIGRWDIWQKQHGKQQKIGGGSYDKKGSGIKLGHWIELSDNFDKLHQVTYKGDYNNGKKVGYWEAWHDAIQIGEGEYDEDSMKVGSWIEISDKFNNEIQVVYKGAYERGNKINRWDTLNFRNVIAGGQYDSQGYGIKIGEWVEAINDYSIYYKGSYLDGKKFGSWEVFAIGYNQEKQSLQKIDEQYF</sequence>
<evidence type="ECO:0000313" key="1">
    <source>
        <dbReference type="EMBL" id="CAD8195877.1"/>
    </source>
</evidence>
<dbReference type="PANTHER" id="PTHR33706">
    <property type="entry name" value="MORN VARIANT REPEAT PROTEIN"/>
    <property type="match status" value="1"/>
</dbReference>
<protein>
    <submittedName>
        <fullName evidence="1">Uncharacterized protein</fullName>
    </submittedName>
</protein>
<keyword evidence="2" id="KW-1185">Reference proteome</keyword>
<evidence type="ECO:0000313" key="2">
    <source>
        <dbReference type="Proteomes" id="UP000683925"/>
    </source>
</evidence>
<dbReference type="OrthoDB" id="298777at2759"/>
<dbReference type="AlphaFoldDB" id="A0A8S1X4A6"/>